<dbReference type="InterPro" id="IPR006569">
    <property type="entry name" value="CID_dom"/>
</dbReference>
<dbReference type="InParanoid" id="W4JYM2"/>
<dbReference type="RefSeq" id="XP_009548761.1">
    <property type="nucleotide sequence ID" value="XM_009550466.1"/>
</dbReference>
<dbReference type="HOGENOM" id="CLU_115957_0_0_1"/>
<dbReference type="KEGG" id="hir:HETIRDRAFT_49938"/>
<dbReference type="GeneID" id="20678125"/>
<dbReference type="eggNOG" id="KOG0132">
    <property type="taxonomic scope" value="Eukaryota"/>
</dbReference>
<keyword evidence="4" id="KW-1185">Reference proteome</keyword>
<evidence type="ECO:0000259" key="2">
    <source>
        <dbReference type="PROSITE" id="PS51391"/>
    </source>
</evidence>
<dbReference type="OrthoDB" id="79367at2759"/>
<accession>W4JYM2</accession>
<dbReference type="STRING" id="747525.W4JYM2"/>
<protein>
    <recommendedName>
        <fullName evidence="2">CID domain-containing protein</fullName>
    </recommendedName>
</protein>
<dbReference type="Gene3D" id="1.25.40.90">
    <property type="match status" value="1"/>
</dbReference>
<evidence type="ECO:0000313" key="4">
    <source>
        <dbReference type="Proteomes" id="UP000030671"/>
    </source>
</evidence>
<gene>
    <name evidence="3" type="ORF">HETIRDRAFT_49938</name>
</gene>
<reference evidence="3 4" key="1">
    <citation type="journal article" date="2012" name="New Phytol.">
        <title>Insight into trade-off between wood decay and parasitism from the genome of a fungal forest pathogen.</title>
        <authorList>
            <person name="Olson A."/>
            <person name="Aerts A."/>
            <person name="Asiegbu F."/>
            <person name="Belbahri L."/>
            <person name="Bouzid O."/>
            <person name="Broberg A."/>
            <person name="Canback B."/>
            <person name="Coutinho P.M."/>
            <person name="Cullen D."/>
            <person name="Dalman K."/>
            <person name="Deflorio G."/>
            <person name="van Diepen L.T."/>
            <person name="Dunand C."/>
            <person name="Duplessis S."/>
            <person name="Durling M."/>
            <person name="Gonthier P."/>
            <person name="Grimwood J."/>
            <person name="Fossdal C.G."/>
            <person name="Hansson D."/>
            <person name="Henrissat B."/>
            <person name="Hietala A."/>
            <person name="Himmelstrand K."/>
            <person name="Hoffmeister D."/>
            <person name="Hogberg N."/>
            <person name="James T.Y."/>
            <person name="Karlsson M."/>
            <person name="Kohler A."/>
            <person name="Kues U."/>
            <person name="Lee Y.H."/>
            <person name="Lin Y.C."/>
            <person name="Lind M."/>
            <person name="Lindquist E."/>
            <person name="Lombard V."/>
            <person name="Lucas S."/>
            <person name="Lunden K."/>
            <person name="Morin E."/>
            <person name="Murat C."/>
            <person name="Park J."/>
            <person name="Raffaello T."/>
            <person name="Rouze P."/>
            <person name="Salamov A."/>
            <person name="Schmutz J."/>
            <person name="Solheim H."/>
            <person name="Stahlberg J."/>
            <person name="Velez H."/>
            <person name="de Vries R.P."/>
            <person name="Wiebenga A."/>
            <person name="Woodward S."/>
            <person name="Yakovlev I."/>
            <person name="Garbelotto M."/>
            <person name="Martin F."/>
            <person name="Grigoriev I.V."/>
            <person name="Stenlid J."/>
        </authorList>
    </citation>
    <scope>NUCLEOTIDE SEQUENCE [LARGE SCALE GENOMIC DNA]</scope>
    <source>
        <strain evidence="3 4">TC 32-1</strain>
    </source>
</reference>
<dbReference type="SMART" id="SM00582">
    <property type="entry name" value="RPR"/>
    <property type="match status" value="1"/>
</dbReference>
<dbReference type="InterPro" id="IPR008942">
    <property type="entry name" value="ENTH_VHS"/>
</dbReference>
<dbReference type="EMBL" id="KI925461">
    <property type="protein sequence ID" value="ETW78648.1"/>
    <property type="molecule type" value="Genomic_DNA"/>
</dbReference>
<dbReference type="SUPFAM" id="SSF48464">
    <property type="entry name" value="ENTH/VHS domain"/>
    <property type="match status" value="1"/>
</dbReference>
<name>W4JYM2_HETIT</name>
<feature type="region of interest" description="Disordered" evidence="1">
    <location>
        <begin position="151"/>
        <end position="193"/>
    </location>
</feature>
<feature type="domain" description="CID" evidence="2">
    <location>
        <begin position="1"/>
        <end position="145"/>
    </location>
</feature>
<dbReference type="Proteomes" id="UP000030671">
    <property type="component" value="Unassembled WGS sequence"/>
</dbReference>
<feature type="compositionally biased region" description="Pro residues" evidence="1">
    <location>
        <begin position="177"/>
        <end position="190"/>
    </location>
</feature>
<feature type="non-terminal residue" evidence="3">
    <location>
        <position position="1"/>
    </location>
</feature>
<sequence length="207" mass="21955">FESVLKDTVKGRRVSESKIKKLTEVALGCMENDTQLVSLLYRTHKALPASCKVSSLYAVDALARAARHRANKQGLTGDARSGHGDCATFLSKLEAVLEGVFYDMISSAGSEGKEKSQKIVDIWAKSNTFSPTVLTRLTDVLKDANKGAYHNSMSASENPTMSSSSPAASTLPVTGPAFPPINTPSTPPTVDPSIQSSLLALLTQAAN</sequence>
<dbReference type="PROSITE" id="PS51391">
    <property type="entry name" value="CID"/>
    <property type="match status" value="1"/>
</dbReference>
<evidence type="ECO:0000256" key="1">
    <source>
        <dbReference type="SAM" id="MobiDB-lite"/>
    </source>
</evidence>
<dbReference type="AlphaFoldDB" id="W4JYM2"/>
<feature type="compositionally biased region" description="Low complexity" evidence="1">
    <location>
        <begin position="159"/>
        <end position="170"/>
    </location>
</feature>
<evidence type="ECO:0000313" key="3">
    <source>
        <dbReference type="EMBL" id="ETW78648.1"/>
    </source>
</evidence>
<dbReference type="Pfam" id="PF04818">
    <property type="entry name" value="CID"/>
    <property type="match status" value="1"/>
</dbReference>
<feature type="non-terminal residue" evidence="3">
    <location>
        <position position="207"/>
    </location>
</feature>
<organism evidence="3 4">
    <name type="scientific">Heterobasidion irregulare (strain TC 32-1)</name>
    <dbReference type="NCBI Taxonomy" id="747525"/>
    <lineage>
        <taxon>Eukaryota</taxon>
        <taxon>Fungi</taxon>
        <taxon>Dikarya</taxon>
        <taxon>Basidiomycota</taxon>
        <taxon>Agaricomycotina</taxon>
        <taxon>Agaricomycetes</taxon>
        <taxon>Russulales</taxon>
        <taxon>Bondarzewiaceae</taxon>
        <taxon>Heterobasidion</taxon>
        <taxon>Heterobasidion annosum species complex</taxon>
    </lineage>
</organism>
<proteinExistence type="predicted"/>